<comment type="caution">
    <text evidence="4">The sequence shown here is derived from an EMBL/GenBank/DDBJ whole genome shotgun (WGS) entry which is preliminary data.</text>
</comment>
<feature type="transmembrane region" description="Helical" evidence="2">
    <location>
        <begin position="252"/>
        <end position="275"/>
    </location>
</feature>
<evidence type="ECO:0000313" key="4">
    <source>
        <dbReference type="EMBL" id="MEU8134567.1"/>
    </source>
</evidence>
<dbReference type="EMBL" id="JBEZFP010000028">
    <property type="protein sequence ID" value="MEU8134567.1"/>
    <property type="molecule type" value="Genomic_DNA"/>
</dbReference>
<dbReference type="RefSeq" id="WP_358353329.1">
    <property type="nucleotide sequence ID" value="NZ_JBEZFP010000028.1"/>
</dbReference>
<feature type="chain" id="PRO_5046396803" evidence="3">
    <location>
        <begin position="33"/>
        <end position="282"/>
    </location>
</feature>
<feature type="region of interest" description="Disordered" evidence="1">
    <location>
        <begin position="184"/>
        <end position="245"/>
    </location>
</feature>
<feature type="compositionally biased region" description="Polar residues" evidence="1">
    <location>
        <begin position="221"/>
        <end position="236"/>
    </location>
</feature>
<feature type="signal peptide" evidence="3">
    <location>
        <begin position="1"/>
        <end position="32"/>
    </location>
</feature>
<organism evidence="4 5">
    <name type="scientific">Streptodolium elevatio</name>
    <dbReference type="NCBI Taxonomy" id="3157996"/>
    <lineage>
        <taxon>Bacteria</taxon>
        <taxon>Bacillati</taxon>
        <taxon>Actinomycetota</taxon>
        <taxon>Actinomycetes</taxon>
        <taxon>Kitasatosporales</taxon>
        <taxon>Streptomycetaceae</taxon>
        <taxon>Streptodolium</taxon>
    </lineage>
</organism>
<evidence type="ECO:0000256" key="2">
    <source>
        <dbReference type="SAM" id="Phobius"/>
    </source>
</evidence>
<dbReference type="Proteomes" id="UP001551482">
    <property type="component" value="Unassembled WGS sequence"/>
</dbReference>
<protein>
    <submittedName>
        <fullName evidence="4">Uncharacterized protein</fullName>
    </submittedName>
</protein>
<evidence type="ECO:0000256" key="3">
    <source>
        <dbReference type="SAM" id="SignalP"/>
    </source>
</evidence>
<keyword evidence="2" id="KW-0472">Membrane</keyword>
<evidence type="ECO:0000256" key="1">
    <source>
        <dbReference type="SAM" id="MobiDB-lite"/>
    </source>
</evidence>
<name>A0ABV3DFM8_9ACTN</name>
<gene>
    <name evidence="4" type="ORF">AB0C36_13760</name>
</gene>
<proteinExistence type="predicted"/>
<keyword evidence="2" id="KW-0812">Transmembrane</keyword>
<reference evidence="4 5" key="1">
    <citation type="submission" date="2024-06" db="EMBL/GenBank/DDBJ databases">
        <title>The Natural Products Discovery Center: Release of the First 8490 Sequenced Strains for Exploring Actinobacteria Biosynthetic Diversity.</title>
        <authorList>
            <person name="Kalkreuter E."/>
            <person name="Kautsar S.A."/>
            <person name="Yang D."/>
            <person name="Bader C.D."/>
            <person name="Teijaro C.N."/>
            <person name="Fluegel L."/>
            <person name="Davis C.M."/>
            <person name="Simpson J.R."/>
            <person name="Lauterbach L."/>
            <person name="Steele A.D."/>
            <person name="Gui C."/>
            <person name="Meng S."/>
            <person name="Li G."/>
            <person name="Viehrig K."/>
            <person name="Ye F."/>
            <person name="Su P."/>
            <person name="Kiefer A.F."/>
            <person name="Nichols A."/>
            <person name="Cepeda A.J."/>
            <person name="Yan W."/>
            <person name="Fan B."/>
            <person name="Jiang Y."/>
            <person name="Adhikari A."/>
            <person name="Zheng C.-J."/>
            <person name="Schuster L."/>
            <person name="Cowan T.M."/>
            <person name="Smanski M.J."/>
            <person name="Chevrette M.G."/>
            <person name="De Carvalho L.P.S."/>
            <person name="Shen B."/>
        </authorList>
    </citation>
    <scope>NUCLEOTIDE SEQUENCE [LARGE SCALE GENOMIC DNA]</scope>
    <source>
        <strain evidence="4 5">NPDC048946</strain>
    </source>
</reference>
<keyword evidence="2" id="KW-1133">Transmembrane helix</keyword>
<sequence length="282" mass="28408">MARRIARAGFALGLTSATLAASVVGLAPPAFAGQVAMQVNCQLPLDQPSATGEQLVTLEGPAEAVRPGAKVKIRVTLGPNIATSPIAFPGTPLTPSIDLTMTGGATGTVRLLGPQMLVDIPGHPNLIVVPPYEGELTIPIEARGDISLTPGKMVTNTAIFGVQTTTCTPIAPVEVSTVVKITTQDPPLGPAQGPAASTGQEAPQSVVPATPPGSLPAFGTATATAPQEPEPSSATLKSEGSSASSDDGLSGAAIFGIAAGALVLLMAVVTMLMSWRRHTEDD</sequence>
<accession>A0ABV3DFM8</accession>
<keyword evidence="3" id="KW-0732">Signal</keyword>
<keyword evidence="5" id="KW-1185">Reference proteome</keyword>
<evidence type="ECO:0000313" key="5">
    <source>
        <dbReference type="Proteomes" id="UP001551482"/>
    </source>
</evidence>